<name>A0A0A9D1F2_ARUDO</name>
<sequence>MCSNNLPLSILLQPPTSNRFTLHEDEQLQAFLWNFCSSRVEQETLQQQNVTQAQKSRFDRFELLEIMLSRRRLLRCK</sequence>
<evidence type="ECO:0000313" key="1">
    <source>
        <dbReference type="EMBL" id="JAD82424.1"/>
    </source>
</evidence>
<protein>
    <submittedName>
        <fullName evidence="1">Uncharacterized protein</fullName>
    </submittedName>
</protein>
<reference evidence="1" key="2">
    <citation type="journal article" date="2015" name="Data Brief">
        <title>Shoot transcriptome of the giant reed, Arundo donax.</title>
        <authorList>
            <person name="Barrero R.A."/>
            <person name="Guerrero F.D."/>
            <person name="Moolhuijzen P."/>
            <person name="Goolsby J.A."/>
            <person name="Tidwell J."/>
            <person name="Bellgard S.E."/>
            <person name="Bellgard M.I."/>
        </authorList>
    </citation>
    <scope>NUCLEOTIDE SEQUENCE</scope>
    <source>
        <tissue evidence="1">Shoot tissue taken approximately 20 cm above the soil surface</tissue>
    </source>
</reference>
<accession>A0A0A9D1F2</accession>
<organism evidence="1">
    <name type="scientific">Arundo donax</name>
    <name type="common">Giant reed</name>
    <name type="synonym">Donax arundinaceus</name>
    <dbReference type="NCBI Taxonomy" id="35708"/>
    <lineage>
        <taxon>Eukaryota</taxon>
        <taxon>Viridiplantae</taxon>
        <taxon>Streptophyta</taxon>
        <taxon>Embryophyta</taxon>
        <taxon>Tracheophyta</taxon>
        <taxon>Spermatophyta</taxon>
        <taxon>Magnoliopsida</taxon>
        <taxon>Liliopsida</taxon>
        <taxon>Poales</taxon>
        <taxon>Poaceae</taxon>
        <taxon>PACMAD clade</taxon>
        <taxon>Arundinoideae</taxon>
        <taxon>Arundineae</taxon>
        <taxon>Arundo</taxon>
    </lineage>
</organism>
<proteinExistence type="predicted"/>
<dbReference type="EMBL" id="GBRH01215471">
    <property type="protein sequence ID" value="JAD82424.1"/>
    <property type="molecule type" value="Transcribed_RNA"/>
</dbReference>
<dbReference type="AlphaFoldDB" id="A0A0A9D1F2"/>
<reference evidence="1" key="1">
    <citation type="submission" date="2014-09" db="EMBL/GenBank/DDBJ databases">
        <authorList>
            <person name="Magalhaes I.L.F."/>
            <person name="Oliveira U."/>
            <person name="Santos F.R."/>
            <person name="Vidigal T.H.D.A."/>
            <person name="Brescovit A.D."/>
            <person name="Santos A.J."/>
        </authorList>
    </citation>
    <scope>NUCLEOTIDE SEQUENCE</scope>
    <source>
        <tissue evidence="1">Shoot tissue taken approximately 20 cm above the soil surface</tissue>
    </source>
</reference>